<comment type="caution">
    <text evidence="1">The sequence shown here is derived from an EMBL/GenBank/DDBJ whole genome shotgun (WGS) entry which is preliminary data.</text>
</comment>
<sequence>MPKLNAGTNDVSVATIYRTCFESYLGKLLLPRSIRFFFLFNFFEIFKLLRNSVCNIHKND</sequence>
<evidence type="ECO:0000313" key="1">
    <source>
        <dbReference type="EMBL" id="RNA26275.1"/>
    </source>
</evidence>
<dbReference type="AlphaFoldDB" id="A0A3M7RSH6"/>
<dbReference type="EMBL" id="REGN01002767">
    <property type="protein sequence ID" value="RNA26275.1"/>
    <property type="molecule type" value="Genomic_DNA"/>
</dbReference>
<gene>
    <name evidence="1" type="ORF">BpHYR1_025128</name>
</gene>
<organism evidence="1 2">
    <name type="scientific">Brachionus plicatilis</name>
    <name type="common">Marine rotifer</name>
    <name type="synonym">Brachionus muelleri</name>
    <dbReference type="NCBI Taxonomy" id="10195"/>
    <lineage>
        <taxon>Eukaryota</taxon>
        <taxon>Metazoa</taxon>
        <taxon>Spiralia</taxon>
        <taxon>Gnathifera</taxon>
        <taxon>Rotifera</taxon>
        <taxon>Eurotatoria</taxon>
        <taxon>Monogononta</taxon>
        <taxon>Pseudotrocha</taxon>
        <taxon>Ploima</taxon>
        <taxon>Brachionidae</taxon>
        <taxon>Brachionus</taxon>
    </lineage>
</organism>
<protein>
    <submittedName>
        <fullName evidence="1">Uncharacterized protein</fullName>
    </submittedName>
</protein>
<reference evidence="1 2" key="1">
    <citation type="journal article" date="2018" name="Sci. Rep.">
        <title>Genomic signatures of local adaptation to the degree of environmental predictability in rotifers.</title>
        <authorList>
            <person name="Franch-Gras L."/>
            <person name="Hahn C."/>
            <person name="Garcia-Roger E.M."/>
            <person name="Carmona M.J."/>
            <person name="Serra M."/>
            <person name="Gomez A."/>
        </authorList>
    </citation>
    <scope>NUCLEOTIDE SEQUENCE [LARGE SCALE GENOMIC DNA]</scope>
    <source>
        <strain evidence="1">HYR1</strain>
    </source>
</reference>
<evidence type="ECO:0000313" key="2">
    <source>
        <dbReference type="Proteomes" id="UP000276133"/>
    </source>
</evidence>
<proteinExistence type="predicted"/>
<name>A0A3M7RSH6_BRAPC</name>
<dbReference type="Proteomes" id="UP000276133">
    <property type="component" value="Unassembled WGS sequence"/>
</dbReference>
<accession>A0A3M7RSH6</accession>
<keyword evidence="2" id="KW-1185">Reference proteome</keyword>